<protein>
    <submittedName>
        <fullName evidence="1">Uncharacterized protein</fullName>
    </submittedName>
</protein>
<evidence type="ECO:0000313" key="2">
    <source>
        <dbReference type="Proteomes" id="UP000033699"/>
    </source>
</evidence>
<comment type="caution">
    <text evidence="1">The sequence shown here is derived from an EMBL/GenBank/DDBJ whole genome shotgun (WGS) entry which is preliminary data.</text>
</comment>
<dbReference type="PATRIC" id="fig|359131.3.peg.7768"/>
<dbReference type="AlphaFoldDB" id="A0A0F2TK36"/>
<gene>
    <name evidence="1" type="ORF">VM95_07560</name>
</gene>
<dbReference type="Proteomes" id="UP000033699">
    <property type="component" value="Unassembled WGS sequence"/>
</dbReference>
<organism evidence="1 2">
    <name type="scientific">Streptomyces rubellomurinus (strain ATCC 31215)</name>
    <dbReference type="NCBI Taxonomy" id="359131"/>
    <lineage>
        <taxon>Bacteria</taxon>
        <taxon>Bacillati</taxon>
        <taxon>Actinomycetota</taxon>
        <taxon>Actinomycetes</taxon>
        <taxon>Kitasatosporales</taxon>
        <taxon>Streptomycetaceae</taxon>
        <taxon>Streptomyces</taxon>
    </lineage>
</organism>
<evidence type="ECO:0000313" key="1">
    <source>
        <dbReference type="EMBL" id="KJS62640.1"/>
    </source>
</evidence>
<keyword evidence="2" id="KW-1185">Reference proteome</keyword>
<proteinExistence type="predicted"/>
<accession>A0A0F2TK36</accession>
<dbReference type="EMBL" id="JZKH01000010">
    <property type="protein sequence ID" value="KJS62640.1"/>
    <property type="molecule type" value="Genomic_DNA"/>
</dbReference>
<reference evidence="1 2" key="1">
    <citation type="submission" date="2015-02" db="EMBL/GenBank/DDBJ databases">
        <authorList>
            <person name="Ju K.-S."/>
            <person name="Doroghazi J.R."/>
            <person name="Metcalf W."/>
        </authorList>
    </citation>
    <scope>NUCLEOTIDE SEQUENCE [LARGE SCALE GENOMIC DNA]</scope>
    <source>
        <strain evidence="1 2">ATCC 31215</strain>
    </source>
</reference>
<sequence length="105" mass="10942">MTALHLVPGGREPEPEPARPLHAVARVSYGPLPLDFDRLAAEFPAVRGGLALAGDADLELRLACTGPAELRAVAAALHRAGAASVRIDLVLRTLTPGPVTLRPVN</sequence>
<name>A0A0F2TK36_STRR3</name>
<dbReference type="RefSeq" id="WP_045693270.1">
    <property type="nucleotide sequence ID" value="NZ_JZKH01000010.1"/>
</dbReference>